<keyword evidence="1" id="KW-1188">Viral release from host cell</keyword>
<feature type="domain" description="Terminase large subunit gp17-like C-terminal" evidence="2">
    <location>
        <begin position="282"/>
        <end position="429"/>
    </location>
</feature>
<dbReference type="Pfam" id="PF17289">
    <property type="entry name" value="Terminase_6C"/>
    <property type="match status" value="1"/>
</dbReference>
<evidence type="ECO:0000256" key="1">
    <source>
        <dbReference type="ARBA" id="ARBA00022612"/>
    </source>
</evidence>
<dbReference type="Gene3D" id="3.40.50.300">
    <property type="entry name" value="P-loop containing nucleotide triphosphate hydrolases"/>
    <property type="match status" value="1"/>
</dbReference>
<protein>
    <submittedName>
        <fullName evidence="3">Terminase family protein</fullName>
    </submittedName>
</protein>
<dbReference type="Proteomes" id="UP000824321">
    <property type="component" value="Chromosome"/>
</dbReference>
<reference evidence="3 4" key="1">
    <citation type="submission" date="2021-08" db="EMBL/GenBank/DDBJ databases">
        <title>Comparative Genomics Analysis of the Genus Qipengyuania Reveals Extensive Genetic Diversity and Metabolic Versatility, Including the Description of Fifteen Novel Species.</title>
        <authorList>
            <person name="Liu Y."/>
        </authorList>
    </citation>
    <scope>NUCLEOTIDE SEQUENCE [LARGE SCALE GENOMIC DNA]</scope>
    <source>
        <strain evidence="3 4">1NDH1</strain>
    </source>
</reference>
<sequence>MGQEPEPSDWMDAMTAADKRALARKLTAAERDEWPYHWRKQGRESQFAPPGDWQTWLVMAGRGFGKTRAGAEWVLEVADRDPTARIALVGASLGEVRSVMVEGESGILACSPPWRAPEYQSSLRTVTWPNGAIATLYSAAEPESLRGPQHSHAWCDEVAKWSNSHERATRSWDNLLLGLRLGKDQRIMATTTPRAVPLLRRLLDEKRTQGLVLTRGATRDNAANLPTKFLAAMDAEFGNSALGLQELDGILLEDIDGALWSRSLLDRCRASSAPQGNRRVVIGVDPPASSKGDECGIVACALDKNGNGLVLADCSIGPASPEQWARAVAEAASVWDADRVVAEANQGGDMVASVLRAADVSLPLKLVHASRGKAARAEPVAALYEAGRVKHAGMFAKLEDQLCGLMAGGGYEGPGRSPDRADALVWALTELMLGKAKRPRVRQV</sequence>
<evidence type="ECO:0000313" key="4">
    <source>
        <dbReference type="Proteomes" id="UP000824321"/>
    </source>
</evidence>
<evidence type="ECO:0000313" key="3">
    <source>
        <dbReference type="EMBL" id="QZD94330.1"/>
    </source>
</evidence>
<proteinExistence type="predicted"/>
<organism evidence="3 4">
    <name type="scientific">Qipengyuania gelatinilytica</name>
    <dbReference type="NCBI Taxonomy" id="2867231"/>
    <lineage>
        <taxon>Bacteria</taxon>
        <taxon>Pseudomonadati</taxon>
        <taxon>Pseudomonadota</taxon>
        <taxon>Alphaproteobacteria</taxon>
        <taxon>Sphingomonadales</taxon>
        <taxon>Erythrobacteraceae</taxon>
        <taxon>Qipengyuania</taxon>
    </lineage>
</organism>
<dbReference type="RefSeq" id="WP_221430077.1">
    <property type="nucleotide sequence ID" value="NZ_CP081294.1"/>
</dbReference>
<accession>A0ABX8ZZB0</accession>
<dbReference type="Gene3D" id="3.30.420.240">
    <property type="match status" value="1"/>
</dbReference>
<dbReference type="InterPro" id="IPR027417">
    <property type="entry name" value="P-loop_NTPase"/>
</dbReference>
<keyword evidence="4" id="KW-1185">Reference proteome</keyword>
<dbReference type="InterPro" id="IPR035421">
    <property type="entry name" value="Terminase_6C"/>
</dbReference>
<dbReference type="EMBL" id="CP081294">
    <property type="protein sequence ID" value="QZD94330.1"/>
    <property type="molecule type" value="Genomic_DNA"/>
</dbReference>
<name>A0ABX8ZZB0_9SPHN</name>
<dbReference type="Pfam" id="PF03237">
    <property type="entry name" value="Terminase_6N"/>
    <property type="match status" value="1"/>
</dbReference>
<evidence type="ECO:0000259" key="2">
    <source>
        <dbReference type="Pfam" id="PF17289"/>
    </source>
</evidence>
<gene>
    <name evidence="3" type="ORF">K3136_09510</name>
</gene>